<proteinExistence type="inferred from homology"/>
<dbReference type="InterPro" id="IPR020904">
    <property type="entry name" value="Sc_DH/Rdtase_CS"/>
</dbReference>
<dbReference type="PROSITE" id="PS00061">
    <property type="entry name" value="ADH_SHORT"/>
    <property type="match status" value="1"/>
</dbReference>
<evidence type="ECO:0000313" key="4">
    <source>
        <dbReference type="Proteomes" id="UP000831775"/>
    </source>
</evidence>
<dbReference type="PRINTS" id="PR00080">
    <property type="entry name" value="SDRFAMILY"/>
</dbReference>
<gene>
    <name evidence="3" type="ORF">MUN76_09190</name>
</gene>
<evidence type="ECO:0000256" key="2">
    <source>
        <dbReference type="ARBA" id="ARBA00023002"/>
    </source>
</evidence>
<dbReference type="RefSeq" id="WP_244684130.1">
    <property type="nucleotide sequence ID" value="NZ_CP095043.1"/>
</dbReference>
<protein>
    <submittedName>
        <fullName evidence="3">Glucose 1-dehydrogenase</fullName>
        <ecNumber evidence="3">1.1.1.47</ecNumber>
    </submittedName>
</protein>
<dbReference type="Gene3D" id="3.40.50.720">
    <property type="entry name" value="NAD(P)-binding Rossmann-like Domain"/>
    <property type="match status" value="1"/>
</dbReference>
<dbReference type="InterPro" id="IPR036291">
    <property type="entry name" value="NAD(P)-bd_dom_sf"/>
</dbReference>
<evidence type="ECO:0000256" key="1">
    <source>
        <dbReference type="ARBA" id="ARBA00006484"/>
    </source>
</evidence>
<dbReference type="EC" id="1.1.1.47" evidence="3"/>
<evidence type="ECO:0000313" key="3">
    <source>
        <dbReference type="EMBL" id="UOQ59231.1"/>
    </source>
</evidence>
<dbReference type="Proteomes" id="UP000831775">
    <property type="component" value="Chromosome"/>
</dbReference>
<dbReference type="NCBIfam" id="NF005559">
    <property type="entry name" value="PRK07231.1"/>
    <property type="match status" value="1"/>
</dbReference>
<dbReference type="EMBL" id="CP095043">
    <property type="protein sequence ID" value="UOQ59231.1"/>
    <property type="molecule type" value="Genomic_DNA"/>
</dbReference>
<dbReference type="PANTHER" id="PTHR24321">
    <property type="entry name" value="DEHYDROGENASES, SHORT CHAIN"/>
    <property type="match status" value="1"/>
</dbReference>
<comment type="similarity">
    <text evidence="1">Belongs to the short-chain dehydrogenases/reductases (SDR) family.</text>
</comment>
<dbReference type="GO" id="GO:0047936">
    <property type="term" value="F:glucose 1-dehydrogenase [NAD(P)+] activity"/>
    <property type="evidence" value="ECO:0007669"/>
    <property type="project" value="UniProtKB-EC"/>
</dbReference>
<accession>A0ABY4FSH0</accession>
<dbReference type="Pfam" id="PF13561">
    <property type="entry name" value="adh_short_C2"/>
    <property type="match status" value="1"/>
</dbReference>
<reference evidence="3 4" key="1">
    <citation type="submission" date="2022-04" db="EMBL/GenBank/DDBJ databases">
        <title>Leucobacter sp. isolated from rhizosphere of onion.</title>
        <authorList>
            <person name="Won M."/>
            <person name="Lee C.-M."/>
            <person name="Woen H.-Y."/>
            <person name="Kwon S.-W."/>
        </authorList>
    </citation>
    <scope>NUCLEOTIDE SEQUENCE [LARGE SCALE GENOMIC DNA]</scope>
    <source>
        <strain evidence="3 4">H25R-14</strain>
    </source>
</reference>
<keyword evidence="4" id="KW-1185">Reference proteome</keyword>
<dbReference type="PRINTS" id="PR00081">
    <property type="entry name" value="GDHRDH"/>
</dbReference>
<dbReference type="InterPro" id="IPR002347">
    <property type="entry name" value="SDR_fam"/>
</dbReference>
<keyword evidence="2 3" id="KW-0560">Oxidoreductase</keyword>
<dbReference type="PANTHER" id="PTHR24321:SF8">
    <property type="entry name" value="ESTRADIOL 17-BETA-DEHYDROGENASE 8-RELATED"/>
    <property type="match status" value="1"/>
</dbReference>
<name>A0ABY4FSH0_9MICO</name>
<organism evidence="3 4">
    <name type="scientific">Leucobacter rhizosphaerae</name>
    <dbReference type="NCBI Taxonomy" id="2932245"/>
    <lineage>
        <taxon>Bacteria</taxon>
        <taxon>Bacillati</taxon>
        <taxon>Actinomycetota</taxon>
        <taxon>Actinomycetes</taxon>
        <taxon>Micrococcales</taxon>
        <taxon>Microbacteriaceae</taxon>
        <taxon>Leucobacter</taxon>
    </lineage>
</organism>
<dbReference type="SUPFAM" id="SSF51735">
    <property type="entry name" value="NAD(P)-binding Rossmann-fold domains"/>
    <property type="match status" value="1"/>
</dbReference>
<sequence length="259" mass="26305">MTSRLSGKTVIVTGAASGIGEAIVRGFADEGANVVIADLNAEAATAVADSISASGGSALAVQVDITSREQVRAGIVAAVERFGRLDAYFNNAGMNVPMKYLDITEANFSKVLEVNALGTLIGAQEAAKQFIAQGGGGKIVNTASIAGRTGFPSFAPYSAAKAAVISLTQAGARALAEHGITVNGFAPGVVATPLWEKLDQDLERIGEGDAGFDSMAGDILLGRPAQPADIVPTAIFLAAPDSDYITGQIVPIEGGMILV</sequence>